<dbReference type="EMBL" id="CP131062">
    <property type="protein sequence ID" value="WNY29321.1"/>
    <property type="molecule type" value="Genomic_DNA"/>
</dbReference>
<dbReference type="KEGG" id="mees:MmiEs2_15480"/>
<proteinExistence type="inferred from homology"/>
<organism evidence="3 4">
    <name type="scientific">Methanimicrococcus stummii</name>
    <dbReference type="NCBI Taxonomy" id="3028294"/>
    <lineage>
        <taxon>Archaea</taxon>
        <taxon>Methanobacteriati</taxon>
        <taxon>Methanobacteriota</taxon>
        <taxon>Stenosarchaea group</taxon>
        <taxon>Methanomicrobia</taxon>
        <taxon>Methanosarcinales</taxon>
        <taxon>Methanosarcinaceae</taxon>
        <taxon>Methanimicrococcus</taxon>
    </lineage>
</organism>
<evidence type="ECO:0000259" key="2">
    <source>
        <dbReference type="Pfam" id="PF00082"/>
    </source>
</evidence>
<dbReference type="Gene3D" id="3.40.50.200">
    <property type="entry name" value="Peptidase S8/S53 domain"/>
    <property type="match status" value="1"/>
</dbReference>
<gene>
    <name evidence="3" type="ORF">MmiEs2_15480</name>
</gene>
<sequence>MSNKKLPIKVFAKRDDIDLLQNEGKPPNEKPPTWFLFGDELRHRAGKLSKSLEEVSGYFKDQGDSDLSLLISAELYEKAFSKTHRGDIVNLFSTKSTDTPVLGLDPNNNLIVEIKSQLELDLLQSKLEDYENNTSSISCLEELDKYSPFIIFDKESDYKVKLVDFQDNKKNNVAQELFEETLQTMEFQYIKSNYTDKLVIYCLKNMTEEMLNLLRESRIFSYIYSIEPMPTYDFMIDSVSEEITLSAKSPDPSETYEIVGILDSGIASNKYLDSWIDSTQSPYLEEELDKSHGTAIASIVLYGDELEKKDLVKHKGLKLFDASVIPAKDQNEIDTLQNIKEAIQKNHEDIKIWNLSVSGKKSKIRSNFSDFAVAIDRLQNEYDILICKSSGNEINYNSQIYYDRYLSGGADSVNSLVVGSIAHHNNNISPFSRFGPAPSGIVKPDLVHYGGHAIEDKNSNGVRILSEDGAVTKSIGTSLSTPRVTSLAAGIQQRLEEPFDPLLIKALVIHSASYPDGLNLSIDERINQVGFGIPKNVEDILYNSPSEVTLILRDKIARGGYIDIMDFPMPNCLIKNGVYTGQIIITLVYKPILDHTQGSEYIQSNVEVKFGTFKNKKERDTTNPRIKNPFAREESQNLLVSHIYSKPKRNPAINEFIRKEGINKLYNENSYYSVKKYSIDLSCLTPKKMENHIGEDVNWYLFLNGFYRNHILKKASNDLVNLDQEFCLIITIRDPSQKSNVYEEMTEKLDSKNFWNSNIKLANEVEIPLSYNIQEN</sequence>
<evidence type="ECO:0000313" key="3">
    <source>
        <dbReference type="EMBL" id="WNY29321.1"/>
    </source>
</evidence>
<keyword evidence="4" id="KW-1185">Reference proteome</keyword>
<dbReference type="InterPro" id="IPR036852">
    <property type="entry name" value="Peptidase_S8/S53_dom_sf"/>
</dbReference>
<evidence type="ECO:0000313" key="4">
    <source>
        <dbReference type="Proteomes" id="UP001302662"/>
    </source>
</evidence>
<dbReference type="Pfam" id="PF00082">
    <property type="entry name" value="Peptidase_S8"/>
    <property type="match status" value="1"/>
</dbReference>
<dbReference type="InterPro" id="IPR034074">
    <property type="entry name" value="Y4bN_pept_dom"/>
</dbReference>
<feature type="domain" description="Peptidase S8/S53" evidence="2">
    <location>
        <begin position="258"/>
        <end position="515"/>
    </location>
</feature>
<feature type="active site" description="Charge relay system" evidence="1">
    <location>
        <position position="263"/>
    </location>
</feature>
<evidence type="ECO:0000256" key="1">
    <source>
        <dbReference type="PROSITE-ProRule" id="PRU01240"/>
    </source>
</evidence>
<dbReference type="GO" id="GO:0004252">
    <property type="term" value="F:serine-type endopeptidase activity"/>
    <property type="evidence" value="ECO:0007669"/>
    <property type="project" value="UniProtKB-UniRule"/>
</dbReference>
<feature type="active site" description="Charge relay system" evidence="1">
    <location>
        <position position="478"/>
    </location>
</feature>
<dbReference type="GO" id="GO:0006508">
    <property type="term" value="P:proteolysis"/>
    <property type="evidence" value="ECO:0007669"/>
    <property type="project" value="UniProtKB-KW"/>
</dbReference>
<protein>
    <recommendedName>
        <fullName evidence="2">Peptidase S8/S53 domain-containing protein</fullName>
    </recommendedName>
</protein>
<dbReference type="Proteomes" id="UP001302662">
    <property type="component" value="Chromosome"/>
</dbReference>
<keyword evidence="1" id="KW-0720">Serine protease</keyword>
<dbReference type="AlphaFoldDB" id="A0AA96VBE2"/>
<name>A0AA96VBE2_9EURY</name>
<dbReference type="InterPro" id="IPR000209">
    <property type="entry name" value="Peptidase_S8/S53_dom"/>
</dbReference>
<dbReference type="CDD" id="cd04847">
    <property type="entry name" value="Peptidases_S8_Subtilisin_like_2"/>
    <property type="match status" value="1"/>
</dbReference>
<keyword evidence="1" id="KW-0645">Protease</keyword>
<feature type="active site" description="Charge relay system" evidence="1">
    <location>
        <position position="292"/>
    </location>
</feature>
<accession>A0AA96VBE2</accession>
<dbReference type="GeneID" id="85198013"/>
<keyword evidence="1" id="KW-0378">Hydrolase</keyword>
<reference evidence="3 4" key="1">
    <citation type="submission" date="2023-07" db="EMBL/GenBank/DDBJ databases">
        <title>Closed genome sequence of Methanimicrococcus sp. Es2.</title>
        <authorList>
            <person name="Protasov E."/>
            <person name="Platt K."/>
            <person name="Reeh H."/>
            <person name="Poehlein A."/>
            <person name="Daniel R."/>
            <person name="Brune A."/>
        </authorList>
    </citation>
    <scope>NUCLEOTIDE SEQUENCE [LARGE SCALE GENOMIC DNA]</scope>
    <source>
        <strain evidence="3 4">Es2</strain>
    </source>
</reference>
<dbReference type="PROSITE" id="PS51892">
    <property type="entry name" value="SUBTILASE"/>
    <property type="match status" value="1"/>
</dbReference>
<comment type="similarity">
    <text evidence="1">Belongs to the peptidase S8 family.</text>
</comment>
<dbReference type="SUPFAM" id="SSF52743">
    <property type="entry name" value="Subtilisin-like"/>
    <property type="match status" value="1"/>
</dbReference>
<dbReference type="RefSeq" id="WP_316559304.1">
    <property type="nucleotide sequence ID" value="NZ_CP131062.1"/>
</dbReference>